<protein>
    <submittedName>
        <fullName evidence="2">Uncharacterized protein</fullName>
    </submittedName>
</protein>
<keyword evidence="3" id="KW-1185">Reference proteome</keyword>
<name>A0ABP6UCM9_9ACTN</name>
<comment type="caution">
    <text evidence="2">The sequence shown here is derived from an EMBL/GenBank/DDBJ whole genome shotgun (WGS) entry which is preliminary data.</text>
</comment>
<evidence type="ECO:0000313" key="3">
    <source>
        <dbReference type="Proteomes" id="UP001501455"/>
    </source>
</evidence>
<feature type="region of interest" description="Disordered" evidence="1">
    <location>
        <begin position="38"/>
        <end position="75"/>
    </location>
</feature>
<reference evidence="3" key="1">
    <citation type="journal article" date="2019" name="Int. J. Syst. Evol. Microbiol.">
        <title>The Global Catalogue of Microorganisms (GCM) 10K type strain sequencing project: providing services to taxonomists for standard genome sequencing and annotation.</title>
        <authorList>
            <consortium name="The Broad Institute Genomics Platform"/>
            <consortium name="The Broad Institute Genome Sequencing Center for Infectious Disease"/>
            <person name="Wu L."/>
            <person name="Ma J."/>
        </authorList>
    </citation>
    <scope>NUCLEOTIDE SEQUENCE [LARGE SCALE GENOMIC DNA]</scope>
    <source>
        <strain evidence="3">JCM 4816</strain>
    </source>
</reference>
<sequence length="75" mass="7886">MRRYRVCGRHGLQGVGIAALRGRDGPDNTDCALCGAPRTVPTSDDRVGEVETARGTGPRAANPFAPVRTARGARP</sequence>
<accession>A0ABP6UCM9</accession>
<organism evidence="2 3">
    <name type="scientific">Streptomyces prasinosporus</name>
    <dbReference type="NCBI Taxonomy" id="68256"/>
    <lineage>
        <taxon>Bacteria</taxon>
        <taxon>Bacillati</taxon>
        <taxon>Actinomycetota</taxon>
        <taxon>Actinomycetes</taxon>
        <taxon>Kitasatosporales</taxon>
        <taxon>Streptomycetaceae</taxon>
        <taxon>Streptomyces</taxon>
        <taxon>Streptomyces albogriseolus group</taxon>
    </lineage>
</organism>
<evidence type="ECO:0000313" key="2">
    <source>
        <dbReference type="EMBL" id="GAA3505518.1"/>
    </source>
</evidence>
<evidence type="ECO:0000256" key="1">
    <source>
        <dbReference type="SAM" id="MobiDB-lite"/>
    </source>
</evidence>
<feature type="compositionally biased region" description="Basic and acidic residues" evidence="1">
    <location>
        <begin position="43"/>
        <end position="52"/>
    </location>
</feature>
<dbReference type="Proteomes" id="UP001501455">
    <property type="component" value="Unassembled WGS sequence"/>
</dbReference>
<dbReference type="EMBL" id="BAAAXF010000082">
    <property type="protein sequence ID" value="GAA3505518.1"/>
    <property type="molecule type" value="Genomic_DNA"/>
</dbReference>
<proteinExistence type="predicted"/>
<gene>
    <name evidence="2" type="ORF">GCM10019016_126310</name>
</gene>